<dbReference type="AlphaFoldDB" id="A0A0D2PXX8"/>
<sequence length="85" mass="9857">MVNKDLHGSNKEAFISFPFVVSHLLHLFLYFFFSLFSEKPPFPLPQLIPNSSVLNPSTPIPPICNRRFLMRLLRWVMGLRPKCGI</sequence>
<evidence type="ECO:0000256" key="1">
    <source>
        <dbReference type="SAM" id="Phobius"/>
    </source>
</evidence>
<protein>
    <submittedName>
        <fullName evidence="2">Uncharacterized protein</fullName>
    </submittedName>
</protein>
<dbReference type="Gramene" id="KJB09116">
    <property type="protein sequence ID" value="KJB09116"/>
    <property type="gene ID" value="B456_001G124200"/>
</dbReference>
<feature type="transmembrane region" description="Helical" evidence="1">
    <location>
        <begin position="13"/>
        <end position="33"/>
    </location>
</feature>
<keyword evidence="1" id="KW-1133">Transmembrane helix</keyword>
<accession>A0A0D2PXX8</accession>
<dbReference type="Proteomes" id="UP000032304">
    <property type="component" value="Chromosome 1"/>
</dbReference>
<proteinExistence type="predicted"/>
<dbReference type="EMBL" id="CM001740">
    <property type="protein sequence ID" value="KJB09116.1"/>
    <property type="molecule type" value="Genomic_DNA"/>
</dbReference>
<keyword evidence="3" id="KW-1185">Reference proteome</keyword>
<keyword evidence="1" id="KW-0812">Transmembrane</keyword>
<dbReference type="OMA" id="PPICNRR"/>
<name>A0A0D2PXX8_GOSRA</name>
<evidence type="ECO:0000313" key="2">
    <source>
        <dbReference type="EMBL" id="KJB09116.1"/>
    </source>
</evidence>
<reference evidence="2 3" key="1">
    <citation type="journal article" date="2012" name="Nature">
        <title>Repeated polyploidization of Gossypium genomes and the evolution of spinnable cotton fibres.</title>
        <authorList>
            <person name="Paterson A.H."/>
            <person name="Wendel J.F."/>
            <person name="Gundlach H."/>
            <person name="Guo H."/>
            <person name="Jenkins J."/>
            <person name="Jin D."/>
            <person name="Llewellyn D."/>
            <person name="Showmaker K.C."/>
            <person name="Shu S."/>
            <person name="Udall J."/>
            <person name="Yoo M.J."/>
            <person name="Byers R."/>
            <person name="Chen W."/>
            <person name="Doron-Faigenboim A."/>
            <person name="Duke M.V."/>
            <person name="Gong L."/>
            <person name="Grimwood J."/>
            <person name="Grover C."/>
            <person name="Grupp K."/>
            <person name="Hu G."/>
            <person name="Lee T.H."/>
            <person name="Li J."/>
            <person name="Lin L."/>
            <person name="Liu T."/>
            <person name="Marler B.S."/>
            <person name="Page J.T."/>
            <person name="Roberts A.W."/>
            <person name="Romanel E."/>
            <person name="Sanders W.S."/>
            <person name="Szadkowski E."/>
            <person name="Tan X."/>
            <person name="Tang H."/>
            <person name="Xu C."/>
            <person name="Wang J."/>
            <person name="Wang Z."/>
            <person name="Zhang D."/>
            <person name="Zhang L."/>
            <person name="Ashrafi H."/>
            <person name="Bedon F."/>
            <person name="Bowers J.E."/>
            <person name="Brubaker C.L."/>
            <person name="Chee P.W."/>
            <person name="Das S."/>
            <person name="Gingle A.R."/>
            <person name="Haigler C.H."/>
            <person name="Harker D."/>
            <person name="Hoffmann L.V."/>
            <person name="Hovav R."/>
            <person name="Jones D.C."/>
            <person name="Lemke C."/>
            <person name="Mansoor S."/>
            <person name="ur Rahman M."/>
            <person name="Rainville L.N."/>
            <person name="Rambani A."/>
            <person name="Reddy U.K."/>
            <person name="Rong J.K."/>
            <person name="Saranga Y."/>
            <person name="Scheffler B.E."/>
            <person name="Scheffler J.A."/>
            <person name="Stelly D.M."/>
            <person name="Triplett B.A."/>
            <person name="Van Deynze A."/>
            <person name="Vaslin M.F."/>
            <person name="Waghmare V.N."/>
            <person name="Walford S.A."/>
            <person name="Wright R.J."/>
            <person name="Zaki E.A."/>
            <person name="Zhang T."/>
            <person name="Dennis E.S."/>
            <person name="Mayer K.F."/>
            <person name="Peterson D.G."/>
            <person name="Rokhsar D.S."/>
            <person name="Wang X."/>
            <person name="Schmutz J."/>
        </authorList>
    </citation>
    <scope>NUCLEOTIDE SEQUENCE [LARGE SCALE GENOMIC DNA]</scope>
</reference>
<organism evidence="2 3">
    <name type="scientific">Gossypium raimondii</name>
    <name type="common">Peruvian cotton</name>
    <name type="synonym">Gossypium klotzschianum subsp. raimondii</name>
    <dbReference type="NCBI Taxonomy" id="29730"/>
    <lineage>
        <taxon>Eukaryota</taxon>
        <taxon>Viridiplantae</taxon>
        <taxon>Streptophyta</taxon>
        <taxon>Embryophyta</taxon>
        <taxon>Tracheophyta</taxon>
        <taxon>Spermatophyta</taxon>
        <taxon>Magnoliopsida</taxon>
        <taxon>eudicotyledons</taxon>
        <taxon>Gunneridae</taxon>
        <taxon>Pentapetalae</taxon>
        <taxon>rosids</taxon>
        <taxon>malvids</taxon>
        <taxon>Malvales</taxon>
        <taxon>Malvaceae</taxon>
        <taxon>Malvoideae</taxon>
        <taxon>Gossypium</taxon>
    </lineage>
</organism>
<keyword evidence="1" id="KW-0472">Membrane</keyword>
<evidence type="ECO:0000313" key="3">
    <source>
        <dbReference type="Proteomes" id="UP000032304"/>
    </source>
</evidence>
<gene>
    <name evidence="2" type="ORF">B456_001G124200</name>
</gene>